<sequence>MGFITSKRSSELTNALPKIKSTSGKSYSSHQLNDASRSQCKNKDLRPRKKSHAVFNESEIEDIDLEKQLKVAQEMSSESDCLWLSSDCNSLYSLVSDQSGEIWELSGSNISPKGDFFMGEPSVKDLSVYGSTCSSLSTLDDTTCSICESDRTSIWISSLDVTPEGTQFVQQKNEVDFSYSDFSSPSNNSKRNSQLKISYSSSNSTNFSHLRKPSRSSSREFSEPDKSCLPISPRKNGRLARTKEINVLKSVDSKLRKTNSIPTSRNIMQRPESSQTPKKSTKTSVFSGKNTQKSTPATLHLSRSSPQHSSRLVLCKSSTKECNSNTKKENHQLKFQKQTHKQEELPMKHLLEFEDSHFQESLIEGVSIEKLIGLDEFDGYEGLDANFREEFHFQL</sequence>
<dbReference type="PANTHER" id="PTHR36707">
    <property type="entry name" value="T20M3.17 PROTEIN"/>
    <property type="match status" value="1"/>
</dbReference>
<feature type="region of interest" description="Disordered" evidence="1">
    <location>
        <begin position="179"/>
        <end position="310"/>
    </location>
</feature>
<feature type="compositionally biased region" description="Basic and acidic residues" evidence="1">
    <location>
        <begin position="217"/>
        <end position="226"/>
    </location>
</feature>
<feature type="region of interest" description="Disordered" evidence="1">
    <location>
        <begin position="1"/>
        <end position="51"/>
    </location>
</feature>
<gene>
    <name evidence="2" type="ORF">KSP40_PGU007499</name>
</gene>
<dbReference type="PANTHER" id="PTHR36707:SF1">
    <property type="entry name" value="T20M3.17 PROTEIN"/>
    <property type="match status" value="1"/>
</dbReference>
<evidence type="ECO:0000313" key="2">
    <source>
        <dbReference type="EMBL" id="KAK8970985.1"/>
    </source>
</evidence>
<organism evidence="2 3">
    <name type="scientific">Platanthera guangdongensis</name>
    <dbReference type="NCBI Taxonomy" id="2320717"/>
    <lineage>
        <taxon>Eukaryota</taxon>
        <taxon>Viridiplantae</taxon>
        <taxon>Streptophyta</taxon>
        <taxon>Embryophyta</taxon>
        <taxon>Tracheophyta</taxon>
        <taxon>Spermatophyta</taxon>
        <taxon>Magnoliopsida</taxon>
        <taxon>Liliopsida</taxon>
        <taxon>Asparagales</taxon>
        <taxon>Orchidaceae</taxon>
        <taxon>Orchidoideae</taxon>
        <taxon>Orchideae</taxon>
        <taxon>Orchidinae</taxon>
        <taxon>Platanthera</taxon>
    </lineage>
</organism>
<proteinExistence type="predicted"/>
<accession>A0ABR2N4C4</accession>
<evidence type="ECO:0000256" key="1">
    <source>
        <dbReference type="SAM" id="MobiDB-lite"/>
    </source>
</evidence>
<feature type="compositionally biased region" description="Low complexity" evidence="1">
    <location>
        <begin position="179"/>
        <end position="189"/>
    </location>
</feature>
<name>A0ABR2N4C4_9ASPA</name>
<dbReference type="EMBL" id="JBBWWR010000001">
    <property type="protein sequence ID" value="KAK8970985.1"/>
    <property type="molecule type" value="Genomic_DNA"/>
</dbReference>
<reference evidence="2 3" key="1">
    <citation type="journal article" date="2022" name="Nat. Plants">
        <title>Genomes of leafy and leafless Platanthera orchids illuminate the evolution of mycoheterotrophy.</title>
        <authorList>
            <person name="Li M.H."/>
            <person name="Liu K.W."/>
            <person name="Li Z."/>
            <person name="Lu H.C."/>
            <person name="Ye Q.L."/>
            <person name="Zhang D."/>
            <person name="Wang J.Y."/>
            <person name="Li Y.F."/>
            <person name="Zhong Z.M."/>
            <person name="Liu X."/>
            <person name="Yu X."/>
            <person name="Liu D.K."/>
            <person name="Tu X.D."/>
            <person name="Liu B."/>
            <person name="Hao Y."/>
            <person name="Liao X.Y."/>
            <person name="Jiang Y.T."/>
            <person name="Sun W.H."/>
            <person name="Chen J."/>
            <person name="Chen Y.Q."/>
            <person name="Ai Y."/>
            <person name="Zhai J.W."/>
            <person name="Wu S.S."/>
            <person name="Zhou Z."/>
            <person name="Hsiao Y.Y."/>
            <person name="Wu W.L."/>
            <person name="Chen Y.Y."/>
            <person name="Lin Y.F."/>
            <person name="Hsu J.L."/>
            <person name="Li C.Y."/>
            <person name="Wang Z.W."/>
            <person name="Zhao X."/>
            <person name="Zhong W.Y."/>
            <person name="Ma X.K."/>
            <person name="Ma L."/>
            <person name="Huang J."/>
            <person name="Chen G.Z."/>
            <person name="Huang M.Z."/>
            <person name="Huang L."/>
            <person name="Peng D.H."/>
            <person name="Luo Y.B."/>
            <person name="Zou S.Q."/>
            <person name="Chen S.P."/>
            <person name="Lan S."/>
            <person name="Tsai W.C."/>
            <person name="Van de Peer Y."/>
            <person name="Liu Z.J."/>
        </authorList>
    </citation>
    <scope>NUCLEOTIDE SEQUENCE [LARGE SCALE GENOMIC DNA]</scope>
    <source>
        <strain evidence="2">Lor288</strain>
    </source>
</reference>
<feature type="compositionally biased region" description="Polar residues" evidence="1">
    <location>
        <begin position="20"/>
        <end position="39"/>
    </location>
</feature>
<keyword evidence="3" id="KW-1185">Reference proteome</keyword>
<comment type="caution">
    <text evidence="2">The sequence shown here is derived from an EMBL/GenBank/DDBJ whole genome shotgun (WGS) entry which is preliminary data.</text>
</comment>
<feature type="compositionally biased region" description="Polar residues" evidence="1">
    <location>
        <begin position="258"/>
        <end position="267"/>
    </location>
</feature>
<feature type="compositionally biased region" description="Basic and acidic residues" evidence="1">
    <location>
        <begin position="241"/>
        <end position="255"/>
    </location>
</feature>
<feature type="compositionally biased region" description="Polar residues" evidence="1">
    <location>
        <begin position="285"/>
        <end position="310"/>
    </location>
</feature>
<protein>
    <submittedName>
        <fullName evidence="2">Uncharacterized protein</fullName>
    </submittedName>
</protein>
<feature type="compositionally biased region" description="Low complexity" evidence="1">
    <location>
        <begin position="198"/>
        <end position="208"/>
    </location>
</feature>
<feature type="compositionally biased region" description="Low complexity" evidence="1">
    <location>
        <begin position="273"/>
        <end position="284"/>
    </location>
</feature>
<evidence type="ECO:0000313" key="3">
    <source>
        <dbReference type="Proteomes" id="UP001412067"/>
    </source>
</evidence>
<dbReference type="Proteomes" id="UP001412067">
    <property type="component" value="Unassembled WGS sequence"/>
</dbReference>